<name>A0A1E8CGE4_9GAMM</name>
<dbReference type="AlphaFoldDB" id="A0A1E8CGE4"/>
<keyword evidence="3 5" id="KW-0175">Coiled coil</keyword>
<gene>
    <name evidence="7" type="ORF">PHACT_13305</name>
</gene>
<sequence>MAAVALLLGALITGLALRMRYRDRIVELQTLLQQEKAQTQEKLTVLTQAREELRDQFRVLASDVLDEKTRRFSETSRQRLGDILSPLQDKITRFEKKVEESYNREARERFSLEKEIRNLQVLNARISEDALNLTRALKGENKTQGTWGEFILSSILEASGLIEGQQYETQRSLDAVPGDHTAAGNVRRSQPDVVVYLPDNRQVIIDAKVSLTAYERYCSSDDADEQAEYLRQHVASMKNHVRQLSEKQYQNLPQVNSLDFVLLFVPIEPAFSQALQHEPALFNMAFERNIVLVGPSTLLATLRTIQNIWRYEQQSRNAQDIARRAGALYDKFVGFVADMDDLGRKLDASQRSYDAAMNKLQSGKGNLISRTEHLKALGARATKQQDAARLERALENDNEDDGDERAE</sequence>
<dbReference type="GO" id="GO:0006310">
    <property type="term" value="P:DNA recombination"/>
    <property type="evidence" value="ECO:0007669"/>
    <property type="project" value="UniProtKB-KW"/>
</dbReference>
<comment type="function">
    <text evidence="1">Involved in DNA recombination.</text>
</comment>
<accession>A0A1E8CGE4</accession>
<evidence type="ECO:0000256" key="4">
    <source>
        <dbReference type="ARBA" id="ARBA00023172"/>
    </source>
</evidence>
<evidence type="ECO:0000313" key="7">
    <source>
        <dbReference type="EMBL" id="OFE11514.1"/>
    </source>
</evidence>
<organism evidence="7 8">
    <name type="scientific">Pseudohongiella acticola</name>
    <dbReference type="NCBI Taxonomy" id="1524254"/>
    <lineage>
        <taxon>Bacteria</taxon>
        <taxon>Pseudomonadati</taxon>
        <taxon>Pseudomonadota</taxon>
        <taxon>Gammaproteobacteria</taxon>
        <taxon>Pseudomonadales</taxon>
        <taxon>Pseudohongiellaceae</taxon>
        <taxon>Pseudohongiella</taxon>
    </lineage>
</organism>
<evidence type="ECO:0000313" key="8">
    <source>
        <dbReference type="Proteomes" id="UP000175669"/>
    </source>
</evidence>
<proteinExistence type="inferred from homology"/>
<dbReference type="EMBL" id="MASR01000002">
    <property type="protein sequence ID" value="OFE11514.1"/>
    <property type="molecule type" value="Genomic_DNA"/>
</dbReference>
<evidence type="ECO:0008006" key="9">
    <source>
        <dbReference type="Google" id="ProtNLM"/>
    </source>
</evidence>
<feature type="compositionally biased region" description="Acidic residues" evidence="6">
    <location>
        <begin position="396"/>
        <end position="407"/>
    </location>
</feature>
<protein>
    <recommendedName>
        <fullName evidence="9">Recombinase RmuC</fullName>
    </recommendedName>
</protein>
<dbReference type="STRING" id="1524254.PHACT_13305"/>
<evidence type="ECO:0000256" key="3">
    <source>
        <dbReference type="ARBA" id="ARBA00023054"/>
    </source>
</evidence>
<reference evidence="8" key="1">
    <citation type="submission" date="2016-07" db="EMBL/GenBank/DDBJ databases">
        <authorList>
            <person name="Florea S."/>
            <person name="Webb J.S."/>
            <person name="Jaromczyk J."/>
            <person name="Schardl C.L."/>
        </authorList>
    </citation>
    <scope>NUCLEOTIDE SEQUENCE [LARGE SCALE GENOMIC DNA]</scope>
    <source>
        <strain evidence="8">KCTC 42131</strain>
    </source>
</reference>
<comment type="similarity">
    <text evidence="2">Belongs to the RmuC family.</text>
</comment>
<evidence type="ECO:0000256" key="2">
    <source>
        <dbReference type="ARBA" id="ARBA00009840"/>
    </source>
</evidence>
<dbReference type="PANTHER" id="PTHR30563">
    <property type="entry name" value="DNA RECOMBINATION PROTEIN RMUC"/>
    <property type="match status" value="1"/>
</dbReference>
<dbReference type="Proteomes" id="UP000175669">
    <property type="component" value="Unassembled WGS sequence"/>
</dbReference>
<dbReference type="Pfam" id="PF02646">
    <property type="entry name" value="RmuC"/>
    <property type="match status" value="1"/>
</dbReference>
<evidence type="ECO:0000256" key="1">
    <source>
        <dbReference type="ARBA" id="ARBA00003416"/>
    </source>
</evidence>
<keyword evidence="4" id="KW-0233">DNA recombination</keyword>
<evidence type="ECO:0000256" key="5">
    <source>
        <dbReference type="SAM" id="Coils"/>
    </source>
</evidence>
<evidence type="ECO:0000256" key="6">
    <source>
        <dbReference type="SAM" id="MobiDB-lite"/>
    </source>
</evidence>
<feature type="coiled-coil region" evidence="5">
    <location>
        <begin position="18"/>
        <end position="56"/>
    </location>
</feature>
<comment type="caution">
    <text evidence="7">The sequence shown here is derived from an EMBL/GenBank/DDBJ whole genome shotgun (WGS) entry which is preliminary data.</text>
</comment>
<dbReference type="InterPro" id="IPR003798">
    <property type="entry name" value="DNA_recombination_RmuC"/>
</dbReference>
<feature type="compositionally biased region" description="Basic and acidic residues" evidence="6">
    <location>
        <begin position="386"/>
        <end position="395"/>
    </location>
</feature>
<keyword evidence="8" id="KW-1185">Reference proteome</keyword>
<dbReference type="PANTHER" id="PTHR30563:SF0">
    <property type="entry name" value="DNA RECOMBINATION PROTEIN RMUC"/>
    <property type="match status" value="1"/>
</dbReference>
<feature type="region of interest" description="Disordered" evidence="6">
    <location>
        <begin position="379"/>
        <end position="407"/>
    </location>
</feature>